<dbReference type="Proteomes" id="UP000282483">
    <property type="component" value="Chromosome"/>
</dbReference>
<dbReference type="Gene3D" id="2.10.109.10">
    <property type="entry name" value="Umud Fragment, subunit A"/>
    <property type="match status" value="1"/>
</dbReference>
<evidence type="ECO:0000313" key="2">
    <source>
        <dbReference type="EMBL" id="BBB14835.1"/>
    </source>
</evidence>
<dbReference type="CDD" id="cd06529">
    <property type="entry name" value="S24_LexA-like"/>
    <property type="match status" value="1"/>
</dbReference>
<dbReference type="KEGG" id="rvi:RVIR1_03120"/>
<organism evidence="2 3">
    <name type="scientific">Candidatus Rickettsiella viridis</name>
    <dbReference type="NCBI Taxonomy" id="676208"/>
    <lineage>
        <taxon>Bacteria</taxon>
        <taxon>Pseudomonadati</taxon>
        <taxon>Pseudomonadota</taxon>
        <taxon>Gammaproteobacteria</taxon>
        <taxon>Legionellales</taxon>
        <taxon>Coxiellaceae</taxon>
        <taxon>Rickettsiella</taxon>
    </lineage>
</organism>
<dbReference type="InterPro" id="IPR039418">
    <property type="entry name" value="LexA-like"/>
</dbReference>
<feature type="domain" description="Peptidase S24/S26A/S26B/S26C" evidence="1">
    <location>
        <begin position="136"/>
        <end position="227"/>
    </location>
</feature>
<gene>
    <name evidence="2" type="primary">ymfK</name>
    <name evidence="2" type="ORF">RVIR1_03120</name>
</gene>
<evidence type="ECO:0000259" key="1">
    <source>
        <dbReference type="Pfam" id="PF00717"/>
    </source>
</evidence>
<dbReference type="EMBL" id="AP018005">
    <property type="protein sequence ID" value="BBB14835.1"/>
    <property type="molecule type" value="Genomic_DNA"/>
</dbReference>
<proteinExistence type="predicted"/>
<dbReference type="SUPFAM" id="SSF51306">
    <property type="entry name" value="LexA/Signal peptidase"/>
    <property type="match status" value="1"/>
</dbReference>
<dbReference type="AlphaFoldDB" id="A0A2Z5UUV5"/>
<keyword evidence="3" id="KW-1185">Reference proteome</keyword>
<dbReference type="InterPro" id="IPR015927">
    <property type="entry name" value="Peptidase_S24_S26A/B/C"/>
</dbReference>
<evidence type="ECO:0000313" key="3">
    <source>
        <dbReference type="Proteomes" id="UP000282483"/>
    </source>
</evidence>
<dbReference type="InterPro" id="IPR036286">
    <property type="entry name" value="LexA/Signal_pep-like_sf"/>
</dbReference>
<sequence>MAGHNNNFNKSYGMNVKDIRRKNLRRLARSVGGITDLSERLDRSQSQISHLIGNSPIKNIGDRLASHIESVFNKPHGWLDHEHSVEEEEGLYSGSKNNQPSYQVPLLSAQEAKDRFVQLPKLPLKAYSNYISTNIPLSSDAFAIRVENDCMETAQGPSFPKNCIIVLDTNCVPHSGAFVLARLKQGTGATLLFRQLVVDGNQRYLKALNLHYPLTDMQADDAICGVVRFMLMEFNK</sequence>
<accession>A0A2Z5UUV5</accession>
<protein>
    <submittedName>
        <fullName evidence="2">P22 repressor protein c2</fullName>
    </submittedName>
</protein>
<reference evidence="2 3" key="1">
    <citation type="submission" date="2017-03" db="EMBL/GenBank/DDBJ databases">
        <title>The genome sequence of Candidatus Rickettsiella viridis.</title>
        <authorList>
            <person name="Nikoh N."/>
            <person name="Tsuchida T."/>
            <person name="Yamaguchi K."/>
            <person name="Maeda T."/>
            <person name="Shigenobu S."/>
            <person name="Fukatsu T."/>
        </authorList>
    </citation>
    <scope>NUCLEOTIDE SEQUENCE [LARGE SCALE GENOMIC DNA]</scope>
    <source>
        <strain evidence="2 3">Ap-RA04</strain>
    </source>
</reference>
<name>A0A2Z5UUV5_9COXI</name>
<dbReference type="Pfam" id="PF00717">
    <property type="entry name" value="Peptidase_S24"/>
    <property type="match status" value="1"/>
</dbReference>